<evidence type="ECO:0000313" key="1">
    <source>
        <dbReference type="EMBL" id="DAF98738.1"/>
    </source>
</evidence>
<accession>A0A8S5UWG4</accession>
<protein>
    <submittedName>
        <fullName evidence="1">Uncharacterized protein</fullName>
    </submittedName>
</protein>
<organism evidence="1">
    <name type="scientific">Siphoviridae sp. ct8rU2</name>
    <dbReference type="NCBI Taxonomy" id="2825366"/>
    <lineage>
        <taxon>Viruses</taxon>
        <taxon>Duplodnaviria</taxon>
        <taxon>Heunggongvirae</taxon>
        <taxon>Uroviricota</taxon>
        <taxon>Caudoviricetes</taxon>
    </lineage>
</organism>
<proteinExistence type="predicted"/>
<sequence length="33" mass="3810">MGSVFTDYSSEIPITGLYKQINYQFLGDQKRLP</sequence>
<name>A0A8S5UWG4_9CAUD</name>
<dbReference type="EMBL" id="BK016154">
    <property type="protein sequence ID" value="DAF98738.1"/>
    <property type="molecule type" value="Genomic_DNA"/>
</dbReference>
<reference evidence="1" key="1">
    <citation type="journal article" date="2021" name="Proc. Natl. Acad. Sci. U.S.A.">
        <title>A Catalog of Tens of Thousands of Viruses from Human Metagenomes Reveals Hidden Associations with Chronic Diseases.</title>
        <authorList>
            <person name="Tisza M.J."/>
            <person name="Buck C.B."/>
        </authorList>
    </citation>
    <scope>NUCLEOTIDE SEQUENCE</scope>
    <source>
        <strain evidence="1">Ct8rU2</strain>
    </source>
</reference>